<dbReference type="RefSeq" id="WP_187723640.1">
    <property type="nucleotide sequence ID" value="NZ_CP060783.1"/>
</dbReference>
<dbReference type="AlphaFoldDB" id="A0A7H0GI44"/>
<dbReference type="PANTHER" id="PTHR43664:SF1">
    <property type="entry name" value="BETA-METHYLMALYL-COA DEHYDRATASE"/>
    <property type="match status" value="1"/>
</dbReference>
<sequence length="151" mass="16831">MVKPLLYLDDIHVGQKFVSAEHALDEAQIVAYAREFDPQVFHTDAELAKNTFFEGLAASGWHTASITMKLVVQSLPMSAGVIGAGVEELSWPRPTRPGDVLHLESEILEIIPSRSKPDRAIVRIRCETRNQRGEVVQSFIPRLLAFKRPAS</sequence>
<evidence type="ECO:0000313" key="2">
    <source>
        <dbReference type="EMBL" id="QNP47960.1"/>
    </source>
</evidence>
<dbReference type="Gene3D" id="3.10.129.10">
    <property type="entry name" value="Hotdog Thioesterase"/>
    <property type="match status" value="1"/>
</dbReference>
<evidence type="ECO:0000259" key="1">
    <source>
        <dbReference type="Pfam" id="PF01575"/>
    </source>
</evidence>
<dbReference type="Pfam" id="PF01575">
    <property type="entry name" value="MaoC_dehydratas"/>
    <property type="match status" value="1"/>
</dbReference>
<dbReference type="PANTHER" id="PTHR43664">
    <property type="entry name" value="MONOAMINE OXIDASE-RELATED"/>
    <property type="match status" value="1"/>
</dbReference>
<dbReference type="SUPFAM" id="SSF54637">
    <property type="entry name" value="Thioesterase/thiol ester dehydrase-isomerase"/>
    <property type="match status" value="1"/>
</dbReference>
<dbReference type="InterPro" id="IPR029069">
    <property type="entry name" value="HotDog_dom_sf"/>
</dbReference>
<keyword evidence="3" id="KW-1185">Reference proteome</keyword>
<organism evidence="2 3">
    <name type="scientific">Diaphorobacter aerolatus</name>
    <dbReference type="NCBI Taxonomy" id="1288495"/>
    <lineage>
        <taxon>Bacteria</taxon>
        <taxon>Pseudomonadati</taxon>
        <taxon>Pseudomonadota</taxon>
        <taxon>Betaproteobacteria</taxon>
        <taxon>Burkholderiales</taxon>
        <taxon>Comamonadaceae</taxon>
        <taxon>Diaphorobacter</taxon>
    </lineage>
</organism>
<dbReference type="EMBL" id="CP060783">
    <property type="protein sequence ID" value="QNP47960.1"/>
    <property type="molecule type" value="Genomic_DNA"/>
</dbReference>
<dbReference type="Proteomes" id="UP000516028">
    <property type="component" value="Chromosome"/>
</dbReference>
<evidence type="ECO:0000313" key="3">
    <source>
        <dbReference type="Proteomes" id="UP000516028"/>
    </source>
</evidence>
<protein>
    <submittedName>
        <fullName evidence="2">MaoC family dehydratase</fullName>
    </submittedName>
</protein>
<reference evidence="2 3" key="1">
    <citation type="submission" date="2020-08" db="EMBL/GenBank/DDBJ databases">
        <title>Genome sequence of Diaphorobacter aerolatus KACC 16536T.</title>
        <authorList>
            <person name="Hyun D.-W."/>
            <person name="Bae J.-W."/>
        </authorList>
    </citation>
    <scope>NUCLEOTIDE SEQUENCE [LARGE SCALE GENOMIC DNA]</scope>
    <source>
        <strain evidence="2 3">KACC 16536</strain>
    </source>
</reference>
<dbReference type="KEGG" id="daer:H9K75_17885"/>
<accession>A0A7H0GI44</accession>
<proteinExistence type="predicted"/>
<feature type="domain" description="MaoC-like" evidence="1">
    <location>
        <begin position="13"/>
        <end position="114"/>
    </location>
</feature>
<dbReference type="InterPro" id="IPR052342">
    <property type="entry name" value="MCH/BMMD"/>
</dbReference>
<gene>
    <name evidence="2" type="ORF">H9K75_17885</name>
</gene>
<name>A0A7H0GI44_9BURK</name>
<dbReference type="CDD" id="cd03454">
    <property type="entry name" value="YdeM"/>
    <property type="match status" value="1"/>
</dbReference>
<dbReference type="InterPro" id="IPR002539">
    <property type="entry name" value="MaoC-like_dom"/>
</dbReference>